<evidence type="ECO:0000313" key="7">
    <source>
        <dbReference type="Proteomes" id="UP000230842"/>
    </source>
</evidence>
<keyword evidence="3" id="KW-0274">FAD</keyword>
<keyword evidence="2" id="KW-0285">Flavoprotein</keyword>
<evidence type="ECO:0000256" key="4">
    <source>
        <dbReference type="SAM" id="MobiDB-lite"/>
    </source>
</evidence>
<feature type="domain" description="FAD-binding" evidence="5">
    <location>
        <begin position="14"/>
        <end position="372"/>
    </location>
</feature>
<dbReference type="AlphaFoldDB" id="A0A0B2BAK6"/>
<dbReference type="PRINTS" id="PR00420">
    <property type="entry name" value="RNGMNOXGNASE"/>
</dbReference>
<feature type="region of interest" description="Disordered" evidence="4">
    <location>
        <begin position="560"/>
        <end position="582"/>
    </location>
</feature>
<dbReference type="RefSeq" id="WP_039355912.1">
    <property type="nucleotide sequence ID" value="NZ_PGEZ01000003.1"/>
</dbReference>
<dbReference type="SUPFAM" id="SSF51905">
    <property type="entry name" value="FAD/NAD(P)-binding domain"/>
    <property type="match status" value="1"/>
</dbReference>
<dbReference type="NCBIfam" id="NF004780">
    <property type="entry name" value="PRK06126.1"/>
    <property type="match status" value="1"/>
</dbReference>
<name>A0A0B2BAK6_9ACTN</name>
<keyword evidence="7" id="KW-1185">Reference proteome</keyword>
<dbReference type="Gene3D" id="3.30.9.10">
    <property type="entry name" value="D-Amino Acid Oxidase, subunit A, domain 2"/>
    <property type="match status" value="1"/>
</dbReference>
<dbReference type="Gene3D" id="3.50.50.60">
    <property type="entry name" value="FAD/NAD(P)-binding domain"/>
    <property type="match status" value="1"/>
</dbReference>
<reference evidence="6 7" key="1">
    <citation type="submission" date="2017-11" db="EMBL/GenBank/DDBJ databases">
        <title>Genomic Encyclopedia of Archaeal and Bacterial Type Strains, Phase II (KMG-II): From Individual Species to Whole Genera.</title>
        <authorList>
            <person name="Goeker M."/>
        </authorList>
    </citation>
    <scope>NUCLEOTIDE SEQUENCE [LARGE SCALE GENOMIC DNA]</scope>
    <source>
        <strain evidence="6 7">DSM 27763</strain>
    </source>
</reference>
<dbReference type="OrthoDB" id="3316391at2"/>
<dbReference type="Gene3D" id="3.40.30.120">
    <property type="match status" value="1"/>
</dbReference>
<dbReference type="EMBL" id="PGEZ01000003">
    <property type="protein sequence ID" value="PJJ48214.1"/>
    <property type="molecule type" value="Genomic_DNA"/>
</dbReference>
<protein>
    <submittedName>
        <fullName evidence="6">2-polyprenyl-6-methoxyphenol hydroxylase-like FAD-dependent oxidoreductase</fullName>
    </submittedName>
</protein>
<sequence length="582" mass="62086">MTAPRDPHPVPAQVDVLIAGGGPSGLFLAADLAGRGVRSAVLEPRVELDWLHPRAKTTNARTMTHLRRIGLADRLRDASPLPVDYSDSVAFCTSLVGHELTRFHEAFQLRSGRYDVAPECGQQVAQPVVEQVLRRAVEAQPLSTLCLGSRFVGLESEPDAVDGVVARVADAAGEERLVRARYLVGADGVSSDVRRALGLRLEGSSAAKSNLGLLFRSEALADLVRIDPAVQFWVVGRTYAGMIGQMDLDGLWWSIVQGYDAEAPAFAGVPRDAIIRDLAGVGDDVDVEVLAEDPWTARMLLAPQYRRGRCFLVGDAAHANPPWGGHGFNTCIGDAANLAWKLDAELHGWAGPGLLDSYEAERRPVARRTIDDAATNGTALADDFVQEGLGDAGERGEELRRLAGEALQVKTSEFLSLGLVLGYDYASSPCVTPSGASAPEPDPIRYVPSAAPGCLLPHAWLADGHSLYDVLGAGFTVLVDAGAEVDGAAPADRDAESEFAAAQRVADVAGIPLDLVRVRRTEGSFTQDWDAPYVLVRPDQHVAWRGDNPTSLADAVLHAAAQGGRPSPSEDPRSAVDRVHTR</sequence>
<organism evidence="6 7">
    <name type="scientific">Mumia flava</name>
    <dbReference type="NCBI Taxonomy" id="1348852"/>
    <lineage>
        <taxon>Bacteria</taxon>
        <taxon>Bacillati</taxon>
        <taxon>Actinomycetota</taxon>
        <taxon>Actinomycetes</taxon>
        <taxon>Propionibacteriales</taxon>
        <taxon>Nocardioidaceae</taxon>
        <taxon>Mumia</taxon>
    </lineage>
</organism>
<dbReference type="GO" id="GO:0071949">
    <property type="term" value="F:FAD binding"/>
    <property type="evidence" value="ECO:0007669"/>
    <property type="project" value="InterPro"/>
</dbReference>
<dbReference type="PANTHER" id="PTHR43004:SF19">
    <property type="entry name" value="BINDING MONOOXYGENASE, PUTATIVE (JCVI)-RELATED"/>
    <property type="match status" value="1"/>
</dbReference>
<comment type="cofactor">
    <cofactor evidence="1">
        <name>FAD</name>
        <dbReference type="ChEBI" id="CHEBI:57692"/>
    </cofactor>
</comment>
<evidence type="ECO:0000259" key="5">
    <source>
        <dbReference type="Pfam" id="PF01494"/>
    </source>
</evidence>
<evidence type="ECO:0000313" key="6">
    <source>
        <dbReference type="EMBL" id="PJJ48214.1"/>
    </source>
</evidence>
<evidence type="ECO:0000256" key="1">
    <source>
        <dbReference type="ARBA" id="ARBA00001974"/>
    </source>
</evidence>
<feature type="compositionally biased region" description="Basic and acidic residues" evidence="4">
    <location>
        <begin position="568"/>
        <end position="582"/>
    </location>
</feature>
<dbReference type="InterPro" id="IPR036188">
    <property type="entry name" value="FAD/NAD-bd_sf"/>
</dbReference>
<comment type="caution">
    <text evidence="6">The sequence shown here is derived from an EMBL/GenBank/DDBJ whole genome shotgun (WGS) entry which is preliminary data.</text>
</comment>
<dbReference type="Proteomes" id="UP000230842">
    <property type="component" value="Unassembled WGS sequence"/>
</dbReference>
<dbReference type="GO" id="GO:0016709">
    <property type="term" value="F:oxidoreductase activity, acting on paired donors, with incorporation or reduction of molecular oxygen, NAD(P)H as one donor, and incorporation of one atom of oxygen"/>
    <property type="evidence" value="ECO:0007669"/>
    <property type="project" value="UniProtKB-ARBA"/>
</dbReference>
<gene>
    <name evidence="6" type="ORF">CLV56_3918</name>
</gene>
<evidence type="ECO:0000256" key="2">
    <source>
        <dbReference type="ARBA" id="ARBA00022630"/>
    </source>
</evidence>
<proteinExistence type="predicted"/>
<dbReference type="InterPro" id="IPR002938">
    <property type="entry name" value="FAD-bd"/>
</dbReference>
<dbReference type="InterPro" id="IPR050641">
    <property type="entry name" value="RIFMO-like"/>
</dbReference>
<dbReference type="PANTHER" id="PTHR43004">
    <property type="entry name" value="TRK SYSTEM POTASSIUM UPTAKE PROTEIN"/>
    <property type="match status" value="1"/>
</dbReference>
<dbReference type="Pfam" id="PF01494">
    <property type="entry name" value="FAD_binding_3"/>
    <property type="match status" value="1"/>
</dbReference>
<accession>A0A0B2BAK6</accession>
<evidence type="ECO:0000256" key="3">
    <source>
        <dbReference type="ARBA" id="ARBA00022827"/>
    </source>
</evidence>
<dbReference type="Pfam" id="PF21274">
    <property type="entry name" value="Rng_hyd_C"/>
    <property type="match status" value="1"/>
</dbReference>